<protein>
    <recommendedName>
        <fullName evidence="3">Periplasmic protein</fullName>
    </recommendedName>
</protein>
<dbReference type="InterPro" id="IPR052022">
    <property type="entry name" value="26kDa_periplasmic_antigen"/>
</dbReference>
<dbReference type="InterPro" id="IPR016907">
    <property type="entry name" value="UCP029033"/>
</dbReference>
<reference evidence="1 2" key="1">
    <citation type="submission" date="2015-11" db="EMBL/GenBank/DDBJ databases">
        <title>Genomic analysis of 38 Legionella species identifies large and diverse effector repertoires.</title>
        <authorList>
            <person name="Burstein D."/>
            <person name="Amaro F."/>
            <person name="Zusman T."/>
            <person name="Lifshitz Z."/>
            <person name="Cohen O."/>
            <person name="Gilbert J.A."/>
            <person name="Pupko T."/>
            <person name="Shuman H.A."/>
            <person name="Segal G."/>
        </authorList>
    </citation>
    <scope>NUCLEOTIDE SEQUENCE [LARGE SCALE GENOMIC DNA]</scope>
    <source>
        <strain evidence="1 2">ATCC 49505</strain>
    </source>
</reference>
<dbReference type="PATRIC" id="fig|45068.5.peg.1954"/>
<comment type="caution">
    <text evidence="1">The sequence shown here is derived from an EMBL/GenBank/DDBJ whole genome shotgun (WGS) entry which is preliminary data.</text>
</comment>
<dbReference type="PIRSF" id="PIRSF029033">
    <property type="entry name" value="UCP029033"/>
    <property type="match status" value="1"/>
</dbReference>
<organism evidence="1 2">
    <name type="scientific">Legionella londiniensis</name>
    <dbReference type="NCBI Taxonomy" id="45068"/>
    <lineage>
        <taxon>Bacteria</taxon>
        <taxon>Pseudomonadati</taxon>
        <taxon>Pseudomonadota</taxon>
        <taxon>Gammaproteobacteria</taxon>
        <taxon>Legionellales</taxon>
        <taxon>Legionellaceae</taxon>
        <taxon>Legionella</taxon>
    </lineage>
</organism>
<proteinExistence type="predicted"/>
<dbReference type="PANTHER" id="PTHR34387:SF2">
    <property type="entry name" value="SLR1258 PROTEIN"/>
    <property type="match status" value="1"/>
</dbReference>
<dbReference type="Pfam" id="PF04402">
    <property type="entry name" value="SIMPL"/>
    <property type="match status" value="1"/>
</dbReference>
<dbReference type="Gene3D" id="3.30.70.2970">
    <property type="entry name" value="Protein of unknown function (DUF541), domain 2"/>
    <property type="match status" value="1"/>
</dbReference>
<dbReference type="EMBL" id="LNYK01000030">
    <property type="protein sequence ID" value="KTD20177.1"/>
    <property type="molecule type" value="Genomic_DNA"/>
</dbReference>
<evidence type="ECO:0000313" key="1">
    <source>
        <dbReference type="EMBL" id="KTD20177.1"/>
    </source>
</evidence>
<keyword evidence="2" id="KW-1185">Reference proteome</keyword>
<dbReference type="STRING" id="45068.Llon_1798"/>
<evidence type="ECO:0008006" key="3">
    <source>
        <dbReference type="Google" id="ProtNLM"/>
    </source>
</evidence>
<name>A0A0W0VJ92_9GAMM</name>
<sequence length="232" mass="25606">MSSKIITAAILAFGIALGGFFIAHGFTAAREYNRYVQVKGLAEKIVKADEAIWSLNIKLVNNELPALYKSIDEAQAKTRSFLKKHGFKEDEISLNPVSVTDNQSMSYNQNQDMPRYSADTGLTVNTAHVDQVAASLQKTGDLVQEGIVVTASTVVYRYNNLNSIKPEMLDEATQNAYEAAQSFAKNAKASLGYIRRAMQGLFTITDANSNYDSGNDIMKKVRVVTTVEYQLK</sequence>
<accession>A0A0W0VJ92</accession>
<dbReference type="PANTHER" id="PTHR34387">
    <property type="entry name" value="SLR1258 PROTEIN"/>
    <property type="match status" value="1"/>
</dbReference>
<dbReference type="InterPro" id="IPR007497">
    <property type="entry name" value="SIMPL/DUF541"/>
</dbReference>
<dbReference type="Proteomes" id="UP000054997">
    <property type="component" value="Unassembled WGS sequence"/>
</dbReference>
<dbReference type="RefSeq" id="WP_058529781.1">
    <property type="nucleotide sequence ID" value="NZ_CAAAHZ010000009.1"/>
</dbReference>
<gene>
    <name evidence="1" type="ORF">Llon_1798</name>
</gene>
<dbReference type="OrthoDB" id="9806540at2"/>
<dbReference type="AlphaFoldDB" id="A0A0W0VJ92"/>
<dbReference type="GO" id="GO:0006974">
    <property type="term" value="P:DNA damage response"/>
    <property type="evidence" value="ECO:0007669"/>
    <property type="project" value="TreeGrafter"/>
</dbReference>
<evidence type="ECO:0000313" key="2">
    <source>
        <dbReference type="Proteomes" id="UP000054997"/>
    </source>
</evidence>